<sequence length="321" mass="34859">MLKVPKEAHCRHLPTTLRRTLGSPVAWPYNRRTLFVELVMPNLRLADLTAEIEANVRRALAEDIGSGDITARLIPAERLAKATIITREAAVISGTAWVDTVFRQLDPRVAVHWQVVDGERVSPNQVLFHLEGPARSLLSGERSALNFLQLLSGVATHAQHLADQVADTQVKLLDTRKTLPGLRLAQKYAVTCGGCHNHRIGLYDAFLIKENHIAACGGIAQAISAAHKIAPGKPVEIEVESLDELKEALEAGADIIMLDELSMDDMRAAVRLNAGKAKLEASGGINETTLRPIAETGVDYISIGAMTKDVKAVDLSMRLSL</sequence>
<evidence type="ECO:0000256" key="8">
    <source>
        <dbReference type="ARBA" id="ARBA00033102"/>
    </source>
</evidence>
<dbReference type="EMBL" id="LT629795">
    <property type="protein sequence ID" value="SDU39388.1"/>
    <property type="molecule type" value="Genomic_DNA"/>
</dbReference>
<evidence type="ECO:0000256" key="2">
    <source>
        <dbReference type="ARBA" id="ARBA00004893"/>
    </source>
</evidence>
<evidence type="ECO:0000256" key="4">
    <source>
        <dbReference type="ARBA" id="ARBA00011944"/>
    </source>
</evidence>
<organism evidence="12 13">
    <name type="scientific">Pseudomonas psychrophila</name>
    <dbReference type="NCBI Taxonomy" id="122355"/>
    <lineage>
        <taxon>Bacteria</taxon>
        <taxon>Pseudomonadati</taxon>
        <taxon>Pseudomonadota</taxon>
        <taxon>Gammaproteobacteria</taxon>
        <taxon>Pseudomonadales</taxon>
        <taxon>Pseudomonadaceae</taxon>
        <taxon>Pseudomonas</taxon>
    </lineage>
</organism>
<reference evidence="12 13" key="1">
    <citation type="submission" date="2016-10" db="EMBL/GenBank/DDBJ databases">
        <authorList>
            <person name="Varghese N."/>
            <person name="Submissions S."/>
        </authorList>
    </citation>
    <scope>NUCLEOTIDE SEQUENCE [LARGE SCALE GENOMIC DNA]</scope>
    <source>
        <strain evidence="12 13">BS3667</strain>
    </source>
</reference>
<dbReference type="PANTHER" id="PTHR32179">
    <property type="entry name" value="NICOTINATE-NUCLEOTIDE PYROPHOSPHORYLASE [CARBOXYLATING]"/>
    <property type="match status" value="1"/>
</dbReference>
<evidence type="ECO:0000256" key="7">
    <source>
        <dbReference type="ARBA" id="ARBA00022679"/>
    </source>
</evidence>
<feature type="domain" description="Quinolinate phosphoribosyl transferase C-terminal" evidence="10">
    <location>
        <begin position="154"/>
        <end position="318"/>
    </location>
</feature>
<dbReference type="Pfam" id="PF01729">
    <property type="entry name" value="QRPTase_C"/>
    <property type="match status" value="1"/>
</dbReference>
<accession>A0ABY0VLD9</accession>
<dbReference type="EC" id="2.4.2.19" evidence="4"/>
<dbReference type="Gene3D" id="3.90.1170.20">
    <property type="entry name" value="Quinolinate phosphoribosyl transferase, N-terminal domain"/>
    <property type="match status" value="1"/>
</dbReference>
<dbReference type="PANTHER" id="PTHR32179:SF3">
    <property type="entry name" value="NICOTINATE-NUCLEOTIDE PYROPHOSPHORYLASE [CARBOXYLATING]"/>
    <property type="match status" value="1"/>
</dbReference>
<dbReference type="InterPro" id="IPR036068">
    <property type="entry name" value="Nicotinate_pribotase-like_C"/>
</dbReference>
<protein>
    <recommendedName>
        <fullName evidence="4">nicotinate-nucleotide diphosphorylase (carboxylating)</fullName>
        <ecNumber evidence="4">2.4.2.19</ecNumber>
    </recommendedName>
    <alternativeName>
        <fullName evidence="8">Quinolinate phosphoribosyltransferase [decarboxylating]</fullName>
    </alternativeName>
</protein>
<keyword evidence="6 9" id="KW-0328">Glycosyltransferase</keyword>
<evidence type="ECO:0000313" key="12">
    <source>
        <dbReference type="EMBL" id="SDU39388.1"/>
    </source>
</evidence>
<dbReference type="CDD" id="cd01572">
    <property type="entry name" value="QPRTase"/>
    <property type="match status" value="1"/>
</dbReference>
<dbReference type="PIRSF" id="PIRSF006250">
    <property type="entry name" value="NadC_ModD"/>
    <property type="match status" value="1"/>
</dbReference>
<evidence type="ECO:0000256" key="1">
    <source>
        <dbReference type="ARBA" id="ARBA00003237"/>
    </source>
</evidence>
<evidence type="ECO:0000259" key="10">
    <source>
        <dbReference type="Pfam" id="PF01729"/>
    </source>
</evidence>
<evidence type="ECO:0000256" key="3">
    <source>
        <dbReference type="ARBA" id="ARBA00009400"/>
    </source>
</evidence>
<dbReference type="Pfam" id="PF02749">
    <property type="entry name" value="QRPTase_N"/>
    <property type="match status" value="1"/>
</dbReference>
<dbReference type="InterPro" id="IPR013785">
    <property type="entry name" value="Aldolase_TIM"/>
</dbReference>
<comment type="pathway">
    <text evidence="2">Cofactor biosynthesis; NAD(+) biosynthesis; nicotinate D-ribonucleotide from quinolinate: step 1/1.</text>
</comment>
<keyword evidence="13" id="KW-1185">Reference proteome</keyword>
<name>A0ABY0VLD9_9PSED</name>
<comment type="function">
    <text evidence="1">Involved in the catabolism of quinolinic acid (QA).</text>
</comment>
<comment type="similarity">
    <text evidence="3 9">Belongs to the NadC/ModD family.</text>
</comment>
<dbReference type="SUPFAM" id="SSF54675">
    <property type="entry name" value="Nicotinate/Quinolinate PRTase N-terminal domain-like"/>
    <property type="match status" value="1"/>
</dbReference>
<evidence type="ECO:0000259" key="11">
    <source>
        <dbReference type="Pfam" id="PF02749"/>
    </source>
</evidence>
<feature type="domain" description="Quinolinate phosphoribosyl transferase N-terminal" evidence="11">
    <location>
        <begin position="68"/>
        <end position="152"/>
    </location>
</feature>
<dbReference type="Proteomes" id="UP000182058">
    <property type="component" value="Chromosome I"/>
</dbReference>
<dbReference type="Gene3D" id="3.20.20.70">
    <property type="entry name" value="Aldolase class I"/>
    <property type="match status" value="1"/>
</dbReference>
<dbReference type="InterPro" id="IPR002638">
    <property type="entry name" value="Quinolinate_PRibosylTrfase_C"/>
</dbReference>
<proteinExistence type="inferred from homology"/>
<evidence type="ECO:0000256" key="6">
    <source>
        <dbReference type="ARBA" id="ARBA00022676"/>
    </source>
</evidence>
<gene>
    <name evidence="12" type="ORF">SAMN04490201_1390</name>
</gene>
<dbReference type="InterPro" id="IPR027277">
    <property type="entry name" value="NadC/ModD"/>
</dbReference>
<evidence type="ECO:0000256" key="5">
    <source>
        <dbReference type="ARBA" id="ARBA00022642"/>
    </source>
</evidence>
<evidence type="ECO:0000256" key="9">
    <source>
        <dbReference type="PIRNR" id="PIRNR006250"/>
    </source>
</evidence>
<dbReference type="NCBIfam" id="TIGR00078">
    <property type="entry name" value="nadC"/>
    <property type="match status" value="1"/>
</dbReference>
<dbReference type="InterPro" id="IPR022412">
    <property type="entry name" value="Quinolinate_PRibosylTrfase_N"/>
</dbReference>
<dbReference type="SUPFAM" id="SSF51690">
    <property type="entry name" value="Nicotinate/Quinolinate PRTase C-terminal domain-like"/>
    <property type="match status" value="1"/>
</dbReference>
<evidence type="ECO:0000313" key="13">
    <source>
        <dbReference type="Proteomes" id="UP000182058"/>
    </source>
</evidence>
<keyword evidence="5" id="KW-0662">Pyridine nucleotide biosynthesis</keyword>
<dbReference type="InterPro" id="IPR037128">
    <property type="entry name" value="Quinolinate_PRibosylTase_N_sf"/>
</dbReference>
<keyword evidence="7 9" id="KW-0808">Transferase</keyword>
<dbReference type="InterPro" id="IPR004393">
    <property type="entry name" value="NadC"/>
</dbReference>